<dbReference type="PANTHER" id="PTHR43649">
    <property type="entry name" value="ARABINOSE-BINDING PROTEIN-RELATED"/>
    <property type="match status" value="1"/>
</dbReference>
<organism evidence="4 5">
    <name type="scientific">Cohnella fermenti</name>
    <dbReference type="NCBI Taxonomy" id="2565925"/>
    <lineage>
        <taxon>Bacteria</taxon>
        <taxon>Bacillati</taxon>
        <taxon>Bacillota</taxon>
        <taxon>Bacilli</taxon>
        <taxon>Bacillales</taxon>
        <taxon>Paenibacillaceae</taxon>
        <taxon>Cohnella</taxon>
    </lineage>
</organism>
<feature type="compositionally biased region" description="Low complexity" evidence="2">
    <location>
        <begin position="33"/>
        <end position="53"/>
    </location>
</feature>
<feature type="region of interest" description="Disordered" evidence="2">
    <location>
        <begin position="30"/>
        <end position="53"/>
    </location>
</feature>
<dbReference type="AlphaFoldDB" id="A0A4V3WDP2"/>
<dbReference type="EMBL" id="SSOB01000067">
    <property type="protein sequence ID" value="THF72907.1"/>
    <property type="molecule type" value="Genomic_DNA"/>
</dbReference>
<dbReference type="SUPFAM" id="SSF53850">
    <property type="entry name" value="Periplasmic binding protein-like II"/>
    <property type="match status" value="1"/>
</dbReference>
<dbReference type="PROSITE" id="PS51257">
    <property type="entry name" value="PROKAR_LIPOPROTEIN"/>
    <property type="match status" value="1"/>
</dbReference>
<dbReference type="PANTHER" id="PTHR43649:SF33">
    <property type="entry name" value="POLYGALACTURONAN_RHAMNOGALACTURONAN-BINDING PROTEIN YTCQ"/>
    <property type="match status" value="1"/>
</dbReference>
<dbReference type="InterPro" id="IPR050490">
    <property type="entry name" value="Bact_solute-bd_prot1"/>
</dbReference>
<comment type="caution">
    <text evidence="4">The sequence shown here is derived from an EMBL/GenBank/DDBJ whole genome shotgun (WGS) entry which is preliminary data.</text>
</comment>
<feature type="chain" id="PRO_5038883121" evidence="3">
    <location>
        <begin position="23"/>
        <end position="554"/>
    </location>
</feature>
<sequence length="554" mass="61266">MTKAGKLTGVSLAVALSMGLVAGCGGNGGNNEAGGQQTPTSSGTASQQAQQTEQAKPISLEWLGYDSYGQPNPNSSVIKMVEEKFNAKFDFWYVDSQKWEDNLNVRLASGEMPDVLKITNRQNIPKYISQGIISPIPMETLEKFAPTYVKFLNENYPELWDGVMYEGQIYAIPMTNLNGTYPTVVIWRKDWLDNVGISKIPETIAEYEEAFTKFRNEDPDKDGKKDTYGLSDFALPNILGAYGYPGISDFKGASKGDASKSVQFTMKDGNVVLTSIQPEMKEALTLLQKWYKAGLIDPEFLTSENTTGYWADSQAFYNSKIGITGMSMFYHWRNELNPDIPDDAGGGQYKAFKESVPDGEAVFGVPAVGPNGASGTPMWDTASHPIAITSKAMENPEKLELLLKMIEAACTDYEYYLTLTNGEKGVDWTLDGDKFVNLTATDTLAEANVKGKNVLNAKVSYDPFIKQRDKFDYEFADKYGKISGYSAVFVPTLEEFSKYSNTLNKLTVDAYFKIITSDVDPSAYFDEYVANFRANGGDELEKAADKAYKEMVGQ</sequence>
<evidence type="ECO:0000256" key="3">
    <source>
        <dbReference type="SAM" id="SignalP"/>
    </source>
</evidence>
<evidence type="ECO:0000256" key="2">
    <source>
        <dbReference type="SAM" id="MobiDB-lite"/>
    </source>
</evidence>
<evidence type="ECO:0000313" key="4">
    <source>
        <dbReference type="EMBL" id="THF72907.1"/>
    </source>
</evidence>
<proteinExistence type="predicted"/>
<dbReference type="Gene3D" id="3.40.190.10">
    <property type="entry name" value="Periplasmic binding protein-like II"/>
    <property type="match status" value="2"/>
</dbReference>
<keyword evidence="1 3" id="KW-0732">Signal</keyword>
<dbReference type="OrthoDB" id="2649544at2"/>
<dbReference type="RefSeq" id="WP_136373798.1">
    <property type="nucleotide sequence ID" value="NZ_SSOB01000067.1"/>
</dbReference>
<keyword evidence="5" id="KW-1185">Reference proteome</keyword>
<evidence type="ECO:0000256" key="1">
    <source>
        <dbReference type="ARBA" id="ARBA00022729"/>
    </source>
</evidence>
<reference evidence="4 5" key="1">
    <citation type="submission" date="2019-04" db="EMBL/GenBank/DDBJ databases">
        <title>Cohnella sp. nov. isolated from preserved vegetables.</title>
        <authorList>
            <person name="Lin S.-Y."/>
            <person name="Hung M.-H."/>
            <person name="Young C.-C."/>
        </authorList>
    </citation>
    <scope>NUCLEOTIDE SEQUENCE [LARGE SCALE GENOMIC DNA]</scope>
    <source>
        <strain evidence="4 5">CC-MHH1044</strain>
    </source>
</reference>
<gene>
    <name evidence="4" type="ORF">E6C55_31400</name>
</gene>
<name>A0A4V3WDP2_9BACL</name>
<accession>A0A4V3WDP2</accession>
<feature type="signal peptide" evidence="3">
    <location>
        <begin position="1"/>
        <end position="22"/>
    </location>
</feature>
<protein>
    <submittedName>
        <fullName evidence="4">ABC transporter substrate-binding protein</fullName>
    </submittedName>
</protein>
<dbReference type="Proteomes" id="UP000310636">
    <property type="component" value="Unassembled WGS sequence"/>
</dbReference>
<evidence type="ECO:0000313" key="5">
    <source>
        <dbReference type="Proteomes" id="UP000310636"/>
    </source>
</evidence>